<comment type="caution">
    <text evidence="2">The sequence shown here is derived from an EMBL/GenBank/DDBJ whole genome shotgun (WGS) entry which is preliminary data.</text>
</comment>
<feature type="compositionally biased region" description="Basic and acidic residues" evidence="1">
    <location>
        <begin position="86"/>
        <end position="103"/>
    </location>
</feature>
<reference evidence="2" key="2">
    <citation type="journal article" date="2023" name="Science">
        <title>Genomic signatures of disease resistance in endangered staghorn corals.</title>
        <authorList>
            <person name="Vollmer S.V."/>
            <person name="Selwyn J.D."/>
            <person name="Despard B.A."/>
            <person name="Roesel C.L."/>
        </authorList>
    </citation>
    <scope>NUCLEOTIDE SEQUENCE</scope>
    <source>
        <strain evidence="2">K2</strain>
    </source>
</reference>
<protein>
    <submittedName>
        <fullName evidence="2">Uncharacterized protein</fullName>
    </submittedName>
</protein>
<feature type="compositionally biased region" description="Pro residues" evidence="1">
    <location>
        <begin position="13"/>
        <end position="30"/>
    </location>
</feature>
<sequence length="250" mass="28319">MNSPPSTAYTPMNSPPSTPYTPMKSPPSTPYTPMKSPPAHTQKMNTYLDLPHPTEDYNSPLPLSVGRPFYKKRGNLYQKNSGTQRKSHEQAKEIKRSSARFEHSSGRTFNATKILCLSLFWNTPSWKPIFVNEEGGLQSQPGLLEDTFHRTTQNNTDMKSARELVLALSSPDLKIRSVLLRILLDANASPAVFPPSNRETVLRKSKAQFKKYRNPRTRMILTKNKASCLTFPKPPISLNVQNSKSPWYKQ</sequence>
<keyword evidence="3" id="KW-1185">Reference proteome</keyword>
<name>A0AAD9QSZ3_ACRCE</name>
<evidence type="ECO:0000313" key="2">
    <source>
        <dbReference type="EMBL" id="KAK2566820.1"/>
    </source>
</evidence>
<accession>A0AAD9QSZ3</accession>
<feature type="compositionally biased region" description="Polar residues" evidence="1">
    <location>
        <begin position="1"/>
        <end position="12"/>
    </location>
</feature>
<dbReference type="EMBL" id="JARQWQ010000016">
    <property type="protein sequence ID" value="KAK2566820.1"/>
    <property type="molecule type" value="Genomic_DNA"/>
</dbReference>
<gene>
    <name evidence="2" type="ORF">P5673_009505</name>
</gene>
<feature type="region of interest" description="Disordered" evidence="1">
    <location>
        <begin position="1"/>
        <end position="44"/>
    </location>
</feature>
<proteinExistence type="predicted"/>
<evidence type="ECO:0000313" key="3">
    <source>
        <dbReference type="Proteomes" id="UP001249851"/>
    </source>
</evidence>
<organism evidence="2 3">
    <name type="scientific">Acropora cervicornis</name>
    <name type="common">Staghorn coral</name>
    <dbReference type="NCBI Taxonomy" id="6130"/>
    <lineage>
        <taxon>Eukaryota</taxon>
        <taxon>Metazoa</taxon>
        <taxon>Cnidaria</taxon>
        <taxon>Anthozoa</taxon>
        <taxon>Hexacorallia</taxon>
        <taxon>Scleractinia</taxon>
        <taxon>Astrocoeniina</taxon>
        <taxon>Acroporidae</taxon>
        <taxon>Acropora</taxon>
    </lineage>
</organism>
<dbReference type="AlphaFoldDB" id="A0AAD9QSZ3"/>
<feature type="region of interest" description="Disordered" evidence="1">
    <location>
        <begin position="76"/>
        <end position="103"/>
    </location>
</feature>
<evidence type="ECO:0000256" key="1">
    <source>
        <dbReference type="SAM" id="MobiDB-lite"/>
    </source>
</evidence>
<dbReference type="Proteomes" id="UP001249851">
    <property type="component" value="Unassembled WGS sequence"/>
</dbReference>
<reference evidence="2" key="1">
    <citation type="journal article" date="2023" name="G3 (Bethesda)">
        <title>Whole genome assembly and annotation of the endangered Caribbean coral Acropora cervicornis.</title>
        <authorList>
            <person name="Selwyn J.D."/>
            <person name="Vollmer S.V."/>
        </authorList>
    </citation>
    <scope>NUCLEOTIDE SEQUENCE</scope>
    <source>
        <strain evidence="2">K2</strain>
    </source>
</reference>